<dbReference type="InterPro" id="IPR007110">
    <property type="entry name" value="Ig-like_dom"/>
</dbReference>
<evidence type="ECO:0000313" key="2">
    <source>
        <dbReference type="Ensembl" id="ENSSFAP00005035708.1"/>
    </source>
</evidence>
<dbReference type="OMA" id="CAKRESI"/>
<feature type="domain" description="Ig-like" evidence="1">
    <location>
        <begin position="1"/>
        <end position="109"/>
    </location>
</feature>
<dbReference type="SUPFAM" id="SSF48726">
    <property type="entry name" value="Immunoglobulin"/>
    <property type="match status" value="1"/>
</dbReference>
<dbReference type="InterPro" id="IPR013783">
    <property type="entry name" value="Ig-like_fold"/>
</dbReference>
<proteinExistence type="predicted"/>
<organism evidence="2 3">
    <name type="scientific">Salarias fasciatus</name>
    <name type="common">Jewelled blenny</name>
    <name type="synonym">Blennius fasciatus</name>
    <dbReference type="NCBI Taxonomy" id="181472"/>
    <lineage>
        <taxon>Eukaryota</taxon>
        <taxon>Metazoa</taxon>
        <taxon>Chordata</taxon>
        <taxon>Craniata</taxon>
        <taxon>Vertebrata</taxon>
        <taxon>Euteleostomi</taxon>
        <taxon>Actinopterygii</taxon>
        <taxon>Neopterygii</taxon>
        <taxon>Teleostei</taxon>
        <taxon>Neoteleostei</taxon>
        <taxon>Acanthomorphata</taxon>
        <taxon>Ovalentaria</taxon>
        <taxon>Blenniimorphae</taxon>
        <taxon>Blenniiformes</taxon>
        <taxon>Blennioidei</taxon>
        <taxon>Blenniidae</taxon>
        <taxon>Salariinae</taxon>
        <taxon>Salarias</taxon>
    </lineage>
</organism>
<accession>A0A672I294</accession>
<dbReference type="InterPro" id="IPR013106">
    <property type="entry name" value="Ig_V-set"/>
</dbReference>
<protein>
    <recommendedName>
        <fullName evidence="1">Ig-like domain-containing protein</fullName>
    </recommendedName>
</protein>
<reference evidence="2" key="3">
    <citation type="submission" date="2025-09" db="UniProtKB">
        <authorList>
            <consortium name="Ensembl"/>
        </authorList>
    </citation>
    <scope>IDENTIFICATION</scope>
</reference>
<evidence type="ECO:0000259" key="1">
    <source>
        <dbReference type="PROSITE" id="PS50835"/>
    </source>
</evidence>
<dbReference type="Pfam" id="PF07686">
    <property type="entry name" value="V-set"/>
    <property type="match status" value="1"/>
</dbReference>
<dbReference type="Ensembl" id="ENSSFAT00005037054.1">
    <property type="protein sequence ID" value="ENSSFAP00005035708.1"/>
    <property type="gene ID" value="ENSSFAG00005018076.1"/>
</dbReference>
<dbReference type="AlphaFoldDB" id="A0A672I294"/>
<keyword evidence="3" id="KW-1185">Reference proteome</keyword>
<dbReference type="InParanoid" id="A0A672I294"/>
<dbReference type="PROSITE" id="PS50835">
    <property type="entry name" value="IG_LIKE"/>
    <property type="match status" value="1"/>
</dbReference>
<dbReference type="InterPro" id="IPR036179">
    <property type="entry name" value="Ig-like_dom_sf"/>
</dbReference>
<name>A0A672I294_SALFA</name>
<evidence type="ECO:0000313" key="3">
    <source>
        <dbReference type="Proteomes" id="UP000472267"/>
    </source>
</evidence>
<reference evidence="2" key="2">
    <citation type="submission" date="2025-08" db="UniProtKB">
        <authorList>
            <consortium name="Ensembl"/>
        </authorList>
    </citation>
    <scope>IDENTIFICATION</scope>
</reference>
<sequence length="139" mass="16203">MRQISLKGKVSVSRPGDNITVYCDCKSSQTLHIVWYRHCTHETQPPLVLKARRSEFESNILKNFPNFRLVKNQSSESYDLLITNMTSSYEGLYYCGTEEIKVEDKDRVSLKYDYITGKVSTRIIFCFVLPKCYVKLIKN</sequence>
<dbReference type="Gene3D" id="2.60.40.10">
    <property type="entry name" value="Immunoglobulins"/>
    <property type="match status" value="1"/>
</dbReference>
<dbReference type="Proteomes" id="UP000472267">
    <property type="component" value="Chromosome 6"/>
</dbReference>
<reference evidence="2" key="1">
    <citation type="submission" date="2019-06" db="EMBL/GenBank/DDBJ databases">
        <authorList>
            <consortium name="Wellcome Sanger Institute Data Sharing"/>
        </authorList>
    </citation>
    <scope>NUCLEOTIDE SEQUENCE [LARGE SCALE GENOMIC DNA]</scope>
</reference>